<dbReference type="SUPFAM" id="SSF55486">
    <property type="entry name" value="Metalloproteases ('zincins'), catalytic domain"/>
    <property type="match status" value="1"/>
</dbReference>
<dbReference type="InterPro" id="IPR012314">
    <property type="entry name" value="Pept_M12B_GON-ADAMTSs"/>
</dbReference>
<evidence type="ECO:0000256" key="11">
    <source>
        <dbReference type="ARBA" id="ARBA00023145"/>
    </source>
</evidence>
<dbReference type="InterPro" id="IPR000884">
    <property type="entry name" value="TSP1_rpt"/>
</dbReference>
<dbReference type="InterPro" id="IPR045371">
    <property type="entry name" value="ADAMTS_CR_3"/>
</dbReference>
<evidence type="ECO:0000256" key="4">
    <source>
        <dbReference type="ARBA" id="ARBA00022685"/>
    </source>
</evidence>
<dbReference type="GO" id="GO:0008270">
    <property type="term" value="F:zinc ion binding"/>
    <property type="evidence" value="ECO:0007669"/>
    <property type="project" value="InterPro"/>
</dbReference>
<evidence type="ECO:0000256" key="13">
    <source>
        <dbReference type="ARBA" id="ARBA00023180"/>
    </source>
</evidence>
<comment type="caution">
    <text evidence="21">The sequence shown here is derived from an EMBL/GenBank/DDBJ whole genome shotgun (WGS) entry which is preliminary data.</text>
</comment>
<keyword evidence="11" id="KW-0865">Zymogen</keyword>
<keyword evidence="18" id="KW-1133">Transmembrane helix</keyword>
<feature type="transmembrane region" description="Helical" evidence="18">
    <location>
        <begin position="137"/>
        <end position="160"/>
    </location>
</feature>
<evidence type="ECO:0000313" key="21">
    <source>
        <dbReference type="EMBL" id="KAK3102112.1"/>
    </source>
</evidence>
<dbReference type="GO" id="GO:0005576">
    <property type="term" value="C:extracellular region"/>
    <property type="evidence" value="ECO:0007669"/>
    <property type="project" value="UniProtKB-SubCell"/>
</dbReference>
<dbReference type="PRINTS" id="PR01857">
    <property type="entry name" value="ADAMTSFAMILY"/>
</dbReference>
<dbReference type="InterPro" id="IPR050439">
    <property type="entry name" value="ADAMTS_ADAMTS-like"/>
</dbReference>
<feature type="disulfide bond" evidence="16">
    <location>
        <begin position="328"/>
        <end position="339"/>
    </location>
</feature>
<keyword evidence="18" id="KW-0472">Membrane</keyword>
<dbReference type="InterPro" id="IPR001590">
    <property type="entry name" value="Peptidase_M12B"/>
</dbReference>
<evidence type="ECO:0000256" key="1">
    <source>
        <dbReference type="ARBA" id="ARBA00004613"/>
    </source>
</evidence>
<evidence type="ECO:0000256" key="8">
    <source>
        <dbReference type="ARBA" id="ARBA00022801"/>
    </source>
</evidence>
<dbReference type="InterPro" id="IPR036383">
    <property type="entry name" value="TSP1_rpt_sf"/>
</dbReference>
<keyword evidence="2" id="KW-0964">Secreted</keyword>
<dbReference type="Gene3D" id="3.40.390.10">
    <property type="entry name" value="Collagenase (Catalytic Domain)"/>
    <property type="match status" value="1"/>
</dbReference>
<accession>A0AA88YB79</accession>
<feature type="binding site" evidence="15">
    <location>
        <position position="105"/>
    </location>
    <ligand>
        <name>Ca(2+)</name>
        <dbReference type="ChEBI" id="CHEBI:29108"/>
        <label>1</label>
    </ligand>
</feature>
<evidence type="ECO:0000256" key="7">
    <source>
        <dbReference type="ARBA" id="ARBA00022737"/>
    </source>
</evidence>
<proteinExistence type="predicted"/>
<organism evidence="21 22">
    <name type="scientific">Pinctada imbricata</name>
    <name type="common">Atlantic pearl-oyster</name>
    <name type="synonym">Pinctada martensii</name>
    <dbReference type="NCBI Taxonomy" id="66713"/>
    <lineage>
        <taxon>Eukaryota</taxon>
        <taxon>Metazoa</taxon>
        <taxon>Spiralia</taxon>
        <taxon>Lophotrochozoa</taxon>
        <taxon>Mollusca</taxon>
        <taxon>Bivalvia</taxon>
        <taxon>Autobranchia</taxon>
        <taxon>Pteriomorphia</taxon>
        <taxon>Pterioida</taxon>
        <taxon>Pterioidea</taxon>
        <taxon>Pteriidae</taxon>
        <taxon>Pinctada</taxon>
    </lineage>
</organism>
<keyword evidence="22" id="KW-1185">Reference proteome</keyword>
<dbReference type="PANTHER" id="PTHR13723:SF278">
    <property type="entry name" value="ADAM METALLOPEPTIDASE WITH THROMBOSPONDIN TYPE 1 MOTIF A, ISOFORM B"/>
    <property type="match status" value="1"/>
</dbReference>
<keyword evidence="5 15" id="KW-0479">Metal-binding</keyword>
<evidence type="ECO:0000256" key="2">
    <source>
        <dbReference type="ARBA" id="ARBA00022525"/>
    </source>
</evidence>
<feature type="binding site" evidence="15 17">
    <location>
        <position position="198"/>
    </location>
    <ligand>
        <name>Zn(2+)</name>
        <dbReference type="ChEBI" id="CHEBI:29105"/>
        <note>catalytic</note>
    </ligand>
</feature>
<dbReference type="PANTHER" id="PTHR13723">
    <property type="entry name" value="ADAMTS A DISINTEGRIN AND METALLOPROTEASE WITH THROMBOSPONDIN MOTIFS PROTEASE"/>
    <property type="match status" value="1"/>
</dbReference>
<protein>
    <submittedName>
        <fullName evidence="21">Uncharacterized protein</fullName>
    </submittedName>
</protein>
<evidence type="ECO:0000256" key="5">
    <source>
        <dbReference type="ARBA" id="ARBA00022723"/>
    </source>
</evidence>
<keyword evidence="6" id="KW-0732">Signal</keyword>
<keyword evidence="12 16" id="KW-1015">Disulfide bond</keyword>
<dbReference type="GO" id="GO:0006508">
    <property type="term" value="P:proteolysis"/>
    <property type="evidence" value="ECO:0007669"/>
    <property type="project" value="UniProtKB-KW"/>
</dbReference>
<dbReference type="Pfam" id="PF19030">
    <property type="entry name" value="TSP1_ADAMTS"/>
    <property type="match status" value="12"/>
</dbReference>
<evidence type="ECO:0000256" key="14">
    <source>
        <dbReference type="PIRSR" id="PIRSR613273-1"/>
    </source>
</evidence>
<evidence type="ECO:0000256" key="9">
    <source>
        <dbReference type="ARBA" id="ARBA00022833"/>
    </source>
</evidence>
<feature type="disulfide bond" evidence="16">
    <location>
        <begin position="365"/>
        <end position="403"/>
    </location>
</feature>
<feature type="binding site" evidence="15">
    <location>
        <position position="105"/>
    </location>
    <ligand>
        <name>Ca(2+)</name>
        <dbReference type="ChEBI" id="CHEBI:29108"/>
        <label>2</label>
    </ligand>
</feature>
<dbReference type="Pfam" id="PF00090">
    <property type="entry name" value="TSP_1"/>
    <property type="match status" value="1"/>
</dbReference>
<dbReference type="PROSITE" id="PS50215">
    <property type="entry name" value="ADAM_MEPRO"/>
    <property type="match status" value="1"/>
</dbReference>
<dbReference type="InterPro" id="IPR013273">
    <property type="entry name" value="ADAMTS/ADAMTS-like"/>
</dbReference>
<dbReference type="CDD" id="cd04273">
    <property type="entry name" value="ZnMc_ADAMTS_like"/>
    <property type="match status" value="1"/>
</dbReference>
<feature type="binding site" evidence="15 17">
    <location>
        <position position="188"/>
    </location>
    <ligand>
        <name>Zn(2+)</name>
        <dbReference type="ChEBI" id="CHEBI:29105"/>
        <note>catalytic</note>
    </ligand>
</feature>
<evidence type="ECO:0000256" key="10">
    <source>
        <dbReference type="ARBA" id="ARBA00023049"/>
    </source>
</evidence>
<comment type="subcellular location">
    <subcellularLocation>
        <location evidence="1">Secreted</location>
    </subcellularLocation>
</comment>
<reference evidence="21" key="1">
    <citation type="submission" date="2019-08" db="EMBL/GenBank/DDBJ databases">
        <title>The improved chromosome-level genome for the pearl oyster Pinctada fucata martensii using PacBio sequencing and Hi-C.</title>
        <authorList>
            <person name="Zheng Z."/>
        </authorList>
    </citation>
    <scope>NUCLEOTIDE SEQUENCE</scope>
    <source>
        <strain evidence="21">ZZ-2019</strain>
        <tissue evidence="21">Adductor muscle</tissue>
    </source>
</reference>
<dbReference type="Gene3D" id="3.40.1620.60">
    <property type="match status" value="2"/>
</dbReference>
<keyword evidence="15" id="KW-0106">Calcium</keyword>
<dbReference type="Pfam" id="PF01421">
    <property type="entry name" value="Reprolysin"/>
    <property type="match status" value="1"/>
</dbReference>
<keyword evidence="3" id="KW-0645">Protease</keyword>
<dbReference type="InterPro" id="IPR010294">
    <property type="entry name" value="ADAMTS_spacer1"/>
</dbReference>
<dbReference type="GO" id="GO:0030198">
    <property type="term" value="P:extracellular matrix organization"/>
    <property type="evidence" value="ECO:0007669"/>
    <property type="project" value="InterPro"/>
</dbReference>
<dbReference type="GO" id="GO:0004222">
    <property type="term" value="F:metalloendopeptidase activity"/>
    <property type="evidence" value="ECO:0007669"/>
    <property type="project" value="InterPro"/>
</dbReference>
<keyword evidence="7" id="KW-0677">Repeat</keyword>
<feature type="binding site" evidence="15">
    <location>
        <position position="252"/>
    </location>
    <ligand>
        <name>Ca(2+)</name>
        <dbReference type="ChEBI" id="CHEBI:29108"/>
        <label>1</label>
    </ligand>
</feature>
<keyword evidence="4" id="KW-0165">Cleavage on pair of basic residues</keyword>
<feature type="disulfide bond" evidence="16">
    <location>
        <begin position="94"/>
        <end position="172"/>
    </location>
</feature>
<feature type="disulfide bond" evidence="16">
    <location>
        <begin position="166"/>
        <end position="249"/>
    </location>
</feature>
<feature type="disulfide bond" evidence="16">
    <location>
        <begin position="361"/>
        <end position="398"/>
    </location>
</feature>
<feature type="binding site" evidence="15 17">
    <location>
        <position position="192"/>
    </location>
    <ligand>
        <name>Zn(2+)</name>
        <dbReference type="ChEBI" id="CHEBI:29105"/>
        <note>catalytic</note>
    </ligand>
</feature>
<evidence type="ECO:0000256" key="3">
    <source>
        <dbReference type="ARBA" id="ARBA00022670"/>
    </source>
</evidence>
<feature type="domain" description="Peptidase M12B" evidence="19">
    <location>
        <begin position="46"/>
        <end position="254"/>
    </location>
</feature>
<dbReference type="Gene3D" id="2.60.120.830">
    <property type="match status" value="1"/>
</dbReference>
<feature type="binding site" evidence="15">
    <location>
        <position position="112"/>
    </location>
    <ligand>
        <name>Ca(2+)</name>
        <dbReference type="ChEBI" id="CHEBI:29108"/>
        <label>1</label>
    </ligand>
</feature>
<feature type="disulfide bond" evidence="16">
    <location>
        <begin position="300"/>
        <end position="334"/>
    </location>
</feature>
<keyword evidence="10" id="KW-0482">Metalloprotease</keyword>
<dbReference type="Pfam" id="PF17771">
    <property type="entry name" value="ADAMTS_CR_2"/>
    <property type="match status" value="1"/>
</dbReference>
<dbReference type="Pfam" id="PF05986">
    <property type="entry name" value="ADAMTS_spacer1"/>
    <property type="match status" value="1"/>
</dbReference>
<dbReference type="Pfam" id="PF08685">
    <property type="entry name" value="GON"/>
    <property type="match status" value="1"/>
</dbReference>
<dbReference type="FunFam" id="2.20.100.10:FF:000006">
    <property type="entry name" value="A disintegrin and metalloproteinase with thrombospondin motifs 1"/>
    <property type="match status" value="1"/>
</dbReference>
<evidence type="ECO:0000256" key="12">
    <source>
        <dbReference type="ARBA" id="ARBA00023157"/>
    </source>
</evidence>
<feature type="active site" evidence="14 17">
    <location>
        <position position="189"/>
    </location>
</feature>
<dbReference type="Pfam" id="PF19236">
    <property type="entry name" value="ADAMTS_CR_3"/>
    <property type="match status" value="1"/>
</dbReference>
<evidence type="ECO:0000256" key="16">
    <source>
        <dbReference type="PIRSR" id="PIRSR613273-3"/>
    </source>
</evidence>
<evidence type="ECO:0000259" key="19">
    <source>
        <dbReference type="PROSITE" id="PS50215"/>
    </source>
</evidence>
<dbReference type="InterPro" id="IPR024079">
    <property type="entry name" value="MetalloPept_cat_dom_sf"/>
</dbReference>
<feature type="disulfide bond" evidence="16">
    <location>
        <begin position="376"/>
        <end position="388"/>
    </location>
</feature>
<feature type="disulfide bond" evidence="16">
    <location>
        <begin position="204"/>
        <end position="233"/>
    </location>
</feature>
<comment type="caution">
    <text evidence="17">Lacks conserved residue(s) required for the propagation of feature annotation.</text>
</comment>
<name>A0AA88YB79_PINIB</name>
<dbReference type="PROSITE" id="PS50092">
    <property type="entry name" value="TSP1"/>
    <property type="match status" value="13"/>
</dbReference>
<dbReference type="SUPFAM" id="SSF82895">
    <property type="entry name" value="TSP-1 type 1 repeat"/>
    <property type="match status" value="13"/>
</dbReference>
<evidence type="ECO:0000256" key="15">
    <source>
        <dbReference type="PIRSR" id="PIRSR613273-2"/>
    </source>
</evidence>
<keyword evidence="8" id="KW-0378">Hydrolase</keyword>
<evidence type="ECO:0000313" key="22">
    <source>
        <dbReference type="Proteomes" id="UP001186944"/>
    </source>
</evidence>
<comment type="cofactor">
    <cofactor evidence="15">
        <name>Zn(2+)</name>
        <dbReference type="ChEBI" id="CHEBI:29105"/>
    </cofactor>
    <text evidence="15">Binds 1 zinc ion per subunit.</text>
</comment>
<feature type="binding site" evidence="15">
    <location>
        <position position="252"/>
    </location>
    <ligand>
        <name>Ca(2+)</name>
        <dbReference type="ChEBI" id="CHEBI:29108"/>
        <label>2</label>
    </ligand>
</feature>
<keyword evidence="18" id="KW-0812">Transmembrane</keyword>
<dbReference type="PROSITE" id="PS51046">
    <property type="entry name" value="GON"/>
    <property type="match status" value="1"/>
</dbReference>
<dbReference type="InterPro" id="IPR006586">
    <property type="entry name" value="ADAM_Cys-rich"/>
</dbReference>
<dbReference type="FunFam" id="2.20.100.10:FF:000005">
    <property type="entry name" value="ADAM metallopeptidase with thrombospondin type 1 motif 9"/>
    <property type="match status" value="9"/>
</dbReference>
<keyword evidence="9 15" id="KW-0862">Zinc</keyword>
<evidence type="ECO:0000256" key="6">
    <source>
        <dbReference type="ARBA" id="ARBA00022729"/>
    </source>
</evidence>
<feature type="binding site" evidence="15">
    <location>
        <position position="249"/>
    </location>
    <ligand>
        <name>Ca(2+)</name>
        <dbReference type="ChEBI" id="CHEBI:29108"/>
        <label>1</label>
    </ligand>
</feature>
<dbReference type="InterPro" id="IPR041645">
    <property type="entry name" value="ADAMTS_CR_2"/>
</dbReference>
<dbReference type="Proteomes" id="UP001186944">
    <property type="component" value="Unassembled WGS sequence"/>
</dbReference>
<feature type="disulfide bond" evidence="16">
    <location>
        <begin position="292"/>
        <end position="315"/>
    </location>
</feature>
<evidence type="ECO:0000256" key="18">
    <source>
        <dbReference type="SAM" id="Phobius"/>
    </source>
</evidence>
<dbReference type="Gene3D" id="2.20.100.10">
    <property type="entry name" value="Thrombospondin type-1 (TSP1) repeat"/>
    <property type="match status" value="13"/>
</dbReference>
<sequence>MDRRQLLLEDWWMDRYLLFIGGITVSDVGAVGRHFAMAGGPFPQAFIALVASIYRDSSIGNFINIVVVKIDVFRSEQDGPRITNNAAASLSDFCRWQHLNNIADDDDPMHYDTAILITRKAHMRAGGGGYGREVSALLIQVFVALPVVMVGVGAGVVWLAELGTMCDSLRSCSIIEDNGISAAYTIAHELGHVFSLPHDDHKRCVDYLEGKVTDHVMSPTLDHNTSPWTWSKCSAALITKFIDAGSAECLLDRPTSKKYLRKFSAIESLKPGEVYDINKQCDLIFGTGFKVCPFRVKMDCKRLWCTNSKSKSKSCKTLHLPWADGTPCGPGKWCKHSECISKKVLPMVDGNWGKWEDYGDCSRTCGGGIKKGIRKCNSPMPANGGKYCTGRRTRYRSCNTTPCPPGSQDFRELQCSVFNNNLKLQGLPSRVHWVPKYTGIRLKDSCKLYCRVSTSSAYYLLKDKVIDGTKCGPDTFDVCVNGKCRSSGCDNQLGSNVVVDRCGVCGGDNSTCHFERISNSFNLYNLSYALKNISGHFILNGNLTINVARTKVRVKGAWIEYSGSGSMVEQINATGPIGENISLWVLSVGELYPPNIEYTYLINIEANFVWSQLGDWSQCDKTCNGRKFRKIVCVSDDEDRVTVSDKKCERLKLIKPPIIIERCNTHCTLRWEVERDECSARCGEGVAKQKVTCIKQSGWRQEEIDEEECEILGSRPGDLVSCQGDCKPTHWKYDDWSKCTKTCGGGFQTRYAQCMDYLNNELPDKECESNGKVAWRRCNEEPCPIWRAYTWTGCSRTCGPGMRHRKVYCFRGITKVNETECDRKVRPKNTEACNLGDCPRWITSKWEKCSVTCGHGISIRNVQCRSTDGKILQNGLCDPSSRPYDHRKCYMGACTPRRTPKRKLVTTVTSSTTTTPSTTSVTTTTSTTTLATTTKLPVRWQYSDWSACSRSCGDGQTIRQVACFTYNHQRADESKCSAAIKPENLRKCNLGDCPVVARKLDIDIKNGEILTNRASEPSHWRTGPWTKCSASCGGGYQRRQVVCGHGDHGLGDNCDPDEKPEDLQKCNTAPCPSWNTGMWSKCSITCGKDGYQSRRVLCQAGQQILADRHCNNTQRPADRQACNTGPCKTVRRWRVPQWSSCSVTCGKGYQQREVTCIDDDGNEHPKDECPGKKPRVIKRCRMGRCPRWRGGKWSKCSVTCGTGVRTRALKCKSANYRTLDASACDAVRQPRTQKPCNRRPCSDFSWRRGPWSQCSQTCGFGMKFRTVECVNRRGRQYHDDFCNADKKPKNKRRCSEFPCPYIWNTTPWEKCNATCGEGTQTRTVVCQAVTKEGWILPGEVPYGCRRNEKPLGMRRCNLGDCGAPYHWVVGSWGKCSSKCGWGKERRLVMCVDVLGRRGPKRRCVRDQQPESKQRCYGGPCYANSCQELRQKTRIRYDDMYSLLVRGRILQVYCKNMRHDNPAEYIALPTGPSNNYAEIYDRKLRRPNTCPKNGTRLDPCRLCRDKLYSHSGNTSYTKIRVDLKTLTVITNDTTFATSHGRRNIPFGTAGDCYSSQRGCPQGHFSISLIGTGLMVSKNTTWILQGQEASKNIVVSEERQVIRGLCGGYCGTCLPDPLHGLQLDTRHG</sequence>
<gene>
    <name evidence="21" type="ORF">FSP39_008871</name>
</gene>
<evidence type="ECO:0000256" key="17">
    <source>
        <dbReference type="PROSITE-ProRule" id="PRU00276"/>
    </source>
</evidence>
<dbReference type="SMART" id="SM00608">
    <property type="entry name" value="ACR"/>
    <property type="match status" value="1"/>
</dbReference>
<dbReference type="SMART" id="SM00209">
    <property type="entry name" value="TSP1"/>
    <property type="match status" value="13"/>
</dbReference>
<evidence type="ECO:0000259" key="20">
    <source>
        <dbReference type="PROSITE" id="PS51046"/>
    </source>
</evidence>
<feature type="domain" description="GON" evidence="20">
    <location>
        <begin position="1421"/>
        <end position="1624"/>
    </location>
</feature>
<keyword evidence="13" id="KW-0325">Glycoprotein</keyword>
<dbReference type="GO" id="GO:0031012">
    <property type="term" value="C:extracellular matrix"/>
    <property type="evidence" value="ECO:0007669"/>
    <property type="project" value="TreeGrafter"/>
</dbReference>
<dbReference type="EMBL" id="VSWD01000005">
    <property type="protein sequence ID" value="KAK3102112.1"/>
    <property type="molecule type" value="Genomic_DNA"/>
</dbReference>
<feature type="disulfide bond" evidence="16">
    <location>
        <begin position="281"/>
        <end position="305"/>
    </location>
</feature>